<feature type="transmembrane region" description="Helical" evidence="6">
    <location>
        <begin position="223"/>
        <end position="244"/>
    </location>
</feature>
<keyword evidence="2 6" id="KW-0812">Transmembrane</keyword>
<organism evidence="8 9">
    <name type="scientific">Sinanodonta woodiana</name>
    <name type="common">Chinese pond mussel</name>
    <name type="synonym">Anodonta woodiana</name>
    <dbReference type="NCBI Taxonomy" id="1069815"/>
    <lineage>
        <taxon>Eukaryota</taxon>
        <taxon>Metazoa</taxon>
        <taxon>Spiralia</taxon>
        <taxon>Lophotrochozoa</taxon>
        <taxon>Mollusca</taxon>
        <taxon>Bivalvia</taxon>
        <taxon>Autobranchia</taxon>
        <taxon>Heteroconchia</taxon>
        <taxon>Palaeoheterodonta</taxon>
        <taxon>Unionida</taxon>
        <taxon>Unionoidea</taxon>
        <taxon>Unionidae</taxon>
        <taxon>Unioninae</taxon>
        <taxon>Sinanodonta</taxon>
    </lineage>
</organism>
<feature type="transmembrane region" description="Helical" evidence="6">
    <location>
        <begin position="131"/>
        <end position="149"/>
    </location>
</feature>
<dbReference type="PROSITE" id="PS50850">
    <property type="entry name" value="MFS"/>
    <property type="match status" value="1"/>
</dbReference>
<comment type="caution">
    <text evidence="8">The sequence shown here is derived from an EMBL/GenBank/DDBJ whole genome shotgun (WGS) entry which is preliminary data.</text>
</comment>
<dbReference type="InterPro" id="IPR020846">
    <property type="entry name" value="MFS_dom"/>
</dbReference>
<feature type="transmembrane region" description="Helical" evidence="6">
    <location>
        <begin position="441"/>
        <end position="461"/>
    </location>
</feature>
<feature type="transmembrane region" description="Helical" evidence="6">
    <location>
        <begin position="309"/>
        <end position="332"/>
    </location>
</feature>
<accession>A0ABD3XGE9</accession>
<dbReference type="SUPFAM" id="SSF103473">
    <property type="entry name" value="MFS general substrate transporter"/>
    <property type="match status" value="1"/>
</dbReference>
<feature type="transmembrane region" description="Helical" evidence="6">
    <location>
        <begin position="344"/>
        <end position="366"/>
    </location>
</feature>
<evidence type="ECO:0000256" key="3">
    <source>
        <dbReference type="ARBA" id="ARBA00022989"/>
    </source>
</evidence>
<dbReference type="InterPro" id="IPR036259">
    <property type="entry name" value="MFS_trans_sf"/>
</dbReference>
<dbReference type="PROSITE" id="PS00217">
    <property type="entry name" value="SUGAR_TRANSPORT_2"/>
    <property type="match status" value="1"/>
</dbReference>
<feature type="transmembrane region" description="Helical" evidence="6">
    <location>
        <begin position="193"/>
        <end position="211"/>
    </location>
</feature>
<dbReference type="PROSITE" id="PS00216">
    <property type="entry name" value="SUGAR_TRANSPORT_1"/>
    <property type="match status" value="1"/>
</dbReference>
<gene>
    <name evidence="8" type="ORF">ACJMK2_025395</name>
</gene>
<evidence type="ECO:0000259" key="7">
    <source>
        <dbReference type="PROSITE" id="PS50850"/>
    </source>
</evidence>
<evidence type="ECO:0000256" key="1">
    <source>
        <dbReference type="ARBA" id="ARBA00004141"/>
    </source>
</evidence>
<feature type="transmembrane region" description="Helical" evidence="6">
    <location>
        <begin position="155"/>
        <end position="181"/>
    </location>
</feature>
<evidence type="ECO:0000256" key="5">
    <source>
        <dbReference type="RuleBase" id="RU003346"/>
    </source>
</evidence>
<dbReference type="NCBIfam" id="TIGR00879">
    <property type="entry name" value="SP"/>
    <property type="match status" value="1"/>
</dbReference>
<feature type="transmembrane region" description="Helical" evidence="6">
    <location>
        <begin position="473"/>
        <end position="491"/>
    </location>
</feature>
<evidence type="ECO:0000313" key="8">
    <source>
        <dbReference type="EMBL" id="KAL3885319.1"/>
    </source>
</evidence>
<dbReference type="InterPro" id="IPR003663">
    <property type="entry name" value="Sugar/inositol_transpt"/>
</dbReference>
<reference evidence="8 9" key="1">
    <citation type="submission" date="2024-11" db="EMBL/GenBank/DDBJ databases">
        <title>Chromosome-level genome assembly of the freshwater bivalve Anodonta woodiana.</title>
        <authorList>
            <person name="Chen X."/>
        </authorList>
    </citation>
    <scope>NUCLEOTIDE SEQUENCE [LARGE SCALE GENOMIC DNA]</scope>
    <source>
        <strain evidence="8">MN2024</strain>
        <tissue evidence="8">Gills</tissue>
    </source>
</reference>
<keyword evidence="5" id="KW-0813">Transport</keyword>
<dbReference type="EMBL" id="JBJQND010000002">
    <property type="protein sequence ID" value="KAL3885319.1"/>
    <property type="molecule type" value="Genomic_DNA"/>
</dbReference>
<keyword evidence="3 6" id="KW-1133">Transmembrane helix</keyword>
<protein>
    <recommendedName>
        <fullName evidence="7">Major facilitator superfamily (MFS) profile domain-containing protein</fullName>
    </recommendedName>
</protein>
<name>A0ABD3XGE9_SINWO</name>
<feature type="transmembrane region" description="Helical" evidence="6">
    <location>
        <begin position="101"/>
        <end position="124"/>
    </location>
</feature>
<proteinExistence type="inferred from homology"/>
<dbReference type="AlphaFoldDB" id="A0ABD3XGE9"/>
<feature type="domain" description="Major facilitator superfamily (MFS) profile" evidence="7">
    <location>
        <begin position="52"/>
        <end position="495"/>
    </location>
</feature>
<dbReference type="PANTHER" id="PTHR23503:SF128">
    <property type="entry name" value="GLUCOSE TRANSPORTER TYPE 1"/>
    <property type="match status" value="1"/>
</dbReference>
<dbReference type="Pfam" id="PF00083">
    <property type="entry name" value="Sugar_tr"/>
    <property type="match status" value="1"/>
</dbReference>
<evidence type="ECO:0000256" key="2">
    <source>
        <dbReference type="ARBA" id="ARBA00022692"/>
    </source>
</evidence>
<keyword evidence="9" id="KW-1185">Reference proteome</keyword>
<dbReference type="GO" id="GO:0016020">
    <property type="term" value="C:membrane"/>
    <property type="evidence" value="ECO:0007669"/>
    <property type="project" value="UniProtKB-SubCell"/>
</dbReference>
<dbReference type="PRINTS" id="PR00171">
    <property type="entry name" value="SUGRTRNSPORT"/>
</dbReference>
<evidence type="ECO:0000256" key="4">
    <source>
        <dbReference type="ARBA" id="ARBA00023136"/>
    </source>
</evidence>
<feature type="transmembrane region" description="Helical" evidence="6">
    <location>
        <begin position="405"/>
        <end position="429"/>
    </location>
</feature>
<comment type="similarity">
    <text evidence="5">Belongs to the major facilitator superfamily. Sugar transporter (TC 2.A.1.1) family.</text>
</comment>
<evidence type="ECO:0000313" key="9">
    <source>
        <dbReference type="Proteomes" id="UP001634394"/>
    </source>
</evidence>
<sequence length="543" mass="59933">MENEFHEISSQNNGKEGITEERNAGKLYFVDLKELPQPVKPVNKVTFRLALAVFSAVMGSIVFGYNTGVINAPEGQIKSFINETNMDRSGEYISEETSTGLFALIVAIFAVGGMIGGLLAGWWADFFGRKFGLIVNNLIGIAAAVMMYISRTAGAYEVIIAGRFLVGINCGLYTGLTPLYLSEISPGSIRGAIGVIHQLGVVIGLLTSQVLGFPEICGNEEYWHVLLGLCIVPCVIQILTMPFCPESPRYLLIRKNREDEAKKALVTLRGTDMVDDDMEEMMAEYRHQETEARINLIKLFKKKSLRMPLLVSIVMQLSQQLSGINAIFYYSFIMFKSAGMEESVAAHATSGVGGTMVLMTLVTIPLMDRVGRRTLHLLGLGGMFFFSVLITITMALTYLADWFKIVNIVASLFYVVFFALGPGSIPWLIVAELFSQGPRPAALSVSVLVNWMSNFAVGYAFPYMQKGLNDYSFLPFSALLALFWIFTFKFVPETKNRTFEDIATTWKDKSESSVSLQSDLRGSAECKTDYGTVCHTAESTSSL</sequence>
<feature type="transmembrane region" description="Helical" evidence="6">
    <location>
        <begin position="378"/>
        <end position="399"/>
    </location>
</feature>
<feature type="transmembrane region" description="Helical" evidence="6">
    <location>
        <begin position="45"/>
        <end position="65"/>
    </location>
</feature>
<comment type="subcellular location">
    <subcellularLocation>
        <location evidence="1">Membrane</location>
        <topology evidence="1">Multi-pass membrane protein</topology>
    </subcellularLocation>
</comment>
<dbReference type="Gene3D" id="1.20.1250.20">
    <property type="entry name" value="MFS general substrate transporter like domains"/>
    <property type="match status" value="1"/>
</dbReference>
<dbReference type="PANTHER" id="PTHR23503">
    <property type="entry name" value="SOLUTE CARRIER FAMILY 2"/>
    <property type="match status" value="1"/>
</dbReference>
<dbReference type="Proteomes" id="UP001634394">
    <property type="component" value="Unassembled WGS sequence"/>
</dbReference>
<dbReference type="InterPro" id="IPR005828">
    <property type="entry name" value="MFS_sugar_transport-like"/>
</dbReference>
<dbReference type="FunFam" id="1.20.1250.20:FF:000029">
    <property type="entry name" value="solute carrier family 2, facilitated glucose transporter member 4"/>
    <property type="match status" value="1"/>
</dbReference>
<evidence type="ECO:0000256" key="6">
    <source>
        <dbReference type="SAM" id="Phobius"/>
    </source>
</evidence>
<dbReference type="InterPro" id="IPR045263">
    <property type="entry name" value="GLUT"/>
</dbReference>
<keyword evidence="4 6" id="KW-0472">Membrane</keyword>
<dbReference type="InterPro" id="IPR005829">
    <property type="entry name" value="Sugar_transporter_CS"/>
</dbReference>